<feature type="domain" description="HNH nuclease" evidence="2">
    <location>
        <begin position="75"/>
        <end position="151"/>
    </location>
</feature>
<accession>F0XRW0</accession>
<evidence type="ECO:0000259" key="2">
    <source>
        <dbReference type="Pfam" id="PF13391"/>
    </source>
</evidence>
<dbReference type="eggNOG" id="ENOG502SKV9">
    <property type="taxonomic scope" value="Eukaryota"/>
</dbReference>
<dbReference type="STRING" id="655863.F0XRW0"/>
<dbReference type="Proteomes" id="UP000007796">
    <property type="component" value="Unassembled WGS sequence"/>
</dbReference>
<reference evidence="3 4" key="1">
    <citation type="journal article" date="2011" name="Proc. Natl. Acad. Sci. U.S.A.">
        <title>Genome and transcriptome analyses of the mountain pine beetle-fungal symbiont Grosmannia clavigera, a lodgepole pine pathogen.</title>
        <authorList>
            <person name="DiGuistini S."/>
            <person name="Wang Y."/>
            <person name="Liao N.Y."/>
            <person name="Taylor G."/>
            <person name="Tanguay P."/>
            <person name="Feau N."/>
            <person name="Henrissat B."/>
            <person name="Chan S.K."/>
            <person name="Hesse-Orce U."/>
            <person name="Alamouti S.M."/>
            <person name="Tsui C.K.M."/>
            <person name="Docking R.T."/>
            <person name="Levasseur A."/>
            <person name="Haridas S."/>
            <person name="Robertson G."/>
            <person name="Birol I."/>
            <person name="Holt R.A."/>
            <person name="Marra M.A."/>
            <person name="Hamelin R.C."/>
            <person name="Hirst M."/>
            <person name="Jones S.J.M."/>
            <person name="Bohlmann J."/>
            <person name="Breuil C."/>
        </authorList>
    </citation>
    <scope>NUCLEOTIDE SEQUENCE [LARGE SCALE GENOMIC DNA]</scope>
    <source>
        <strain evidence="4">kw1407 / UAMH 11150</strain>
    </source>
</reference>
<proteinExistence type="predicted"/>
<evidence type="ECO:0000313" key="3">
    <source>
        <dbReference type="EMBL" id="EFW99391.1"/>
    </source>
</evidence>
<feature type="region of interest" description="Disordered" evidence="1">
    <location>
        <begin position="264"/>
        <end position="294"/>
    </location>
</feature>
<dbReference type="EMBL" id="GL629990">
    <property type="protein sequence ID" value="EFW99391.1"/>
    <property type="molecule type" value="Genomic_DNA"/>
</dbReference>
<dbReference type="Pfam" id="PF13391">
    <property type="entry name" value="HNH_2"/>
    <property type="match status" value="1"/>
</dbReference>
<dbReference type="InParanoid" id="F0XRW0"/>
<dbReference type="GeneID" id="25981338"/>
<dbReference type="OrthoDB" id="5219809at2759"/>
<dbReference type="InterPro" id="IPR003615">
    <property type="entry name" value="HNH_nuc"/>
</dbReference>
<name>F0XRW0_GROCL</name>
<dbReference type="RefSeq" id="XP_014168874.1">
    <property type="nucleotide sequence ID" value="XM_014313399.1"/>
</dbReference>
<evidence type="ECO:0000313" key="4">
    <source>
        <dbReference type="Proteomes" id="UP000007796"/>
    </source>
</evidence>
<dbReference type="AlphaFoldDB" id="F0XRW0"/>
<organism evidence="4">
    <name type="scientific">Grosmannia clavigera (strain kw1407 / UAMH 11150)</name>
    <name type="common">Blue stain fungus</name>
    <name type="synonym">Graphiocladiella clavigera</name>
    <dbReference type="NCBI Taxonomy" id="655863"/>
    <lineage>
        <taxon>Eukaryota</taxon>
        <taxon>Fungi</taxon>
        <taxon>Dikarya</taxon>
        <taxon>Ascomycota</taxon>
        <taxon>Pezizomycotina</taxon>
        <taxon>Sordariomycetes</taxon>
        <taxon>Sordariomycetidae</taxon>
        <taxon>Ophiostomatales</taxon>
        <taxon>Ophiostomataceae</taxon>
        <taxon>Leptographium</taxon>
    </lineage>
</organism>
<dbReference type="HOGENOM" id="CLU_055165_2_0_1"/>
<evidence type="ECO:0000256" key="1">
    <source>
        <dbReference type="SAM" id="MobiDB-lite"/>
    </source>
</evidence>
<sequence length="294" mass="33392">MLGVLLLPSSDTFVQHEDGYQVISKDDPLQPGHYIVWADDFQINNEIVLTRALSVTTGPRLNHFRENVQRRDGRCVVSKLTNNRADRGNWSAFQAAHIFPLAYQQQWIDGDYGRDVTIVPSIGGRINSVQNGLLLLASVHVDFDNYHFSINVDNGYKVVLFEPDNLNIAGQALDRRLLDDPSRPLDSLLRWHFRQAVLANMRGAGEPIFENDFPSYSDMMGEIMEGPKAAQRMEFELFNRLGAFYDLGEPHEADHDEVREMPKAEGMTTCSDQPSSPICEDMEEREDMGKHTHD</sequence>
<keyword evidence="4" id="KW-1185">Reference proteome</keyword>
<gene>
    <name evidence="3" type="ORF">CMQ_7759</name>
</gene>
<protein>
    <recommendedName>
        <fullName evidence="2">HNH nuclease domain-containing protein</fullName>
    </recommendedName>
</protein>